<protein>
    <submittedName>
        <fullName evidence="1">Uncharacterized protein</fullName>
    </submittedName>
</protein>
<keyword evidence="2" id="KW-1185">Reference proteome</keyword>
<dbReference type="Proteomes" id="UP000798662">
    <property type="component" value="Chromosome 3"/>
</dbReference>
<accession>A0ACC3CK86</accession>
<evidence type="ECO:0000313" key="2">
    <source>
        <dbReference type="Proteomes" id="UP000798662"/>
    </source>
</evidence>
<proteinExistence type="predicted"/>
<sequence length="370" mass="37524">MTDSSDRYGDAPLATVVAYTPVDIRDAASLAAAIPAADVVLHVAAGSGGVGRTVLESTFHLLAEPVSVLVDGSWTTVPPASSPAPADYRGAVGFKEAYALHLPEVASTAAGLGVAASASAAFGTDPPLWNALLRGVAVVVPPRLLRNTAAMRWAAAASLPAVRAVDALVGGATAMRVAATADDGRGAVAVYRTPALTVGVGAATAAFVLAVLRKEEAIRKENSLTAVQFLTEVARQLTLYRKVYENPTTWLSAKQLAHIKSWLPRLRHIGMDGSAKVNIREVAVRLGHAVRKTLGDHHLGLDELWVPPEAGAIEAAVKSAATAAASPVSVPGGGGPGGAGPGGGGGGGGGRLPPPAAPPAALVRTPRWRL</sequence>
<gene>
    <name evidence="1" type="ORF">I4F81_012834</name>
</gene>
<evidence type="ECO:0000313" key="1">
    <source>
        <dbReference type="EMBL" id="KAK1870372.1"/>
    </source>
</evidence>
<organism evidence="1 2">
    <name type="scientific">Pyropia yezoensis</name>
    <name type="common">Susabi-nori</name>
    <name type="synonym">Porphyra yezoensis</name>
    <dbReference type="NCBI Taxonomy" id="2788"/>
    <lineage>
        <taxon>Eukaryota</taxon>
        <taxon>Rhodophyta</taxon>
        <taxon>Bangiophyceae</taxon>
        <taxon>Bangiales</taxon>
        <taxon>Bangiaceae</taxon>
        <taxon>Pyropia</taxon>
    </lineage>
</organism>
<reference evidence="1" key="1">
    <citation type="submission" date="2019-11" db="EMBL/GenBank/DDBJ databases">
        <title>Nori genome reveals adaptations in red seaweeds to the harsh intertidal environment.</title>
        <authorList>
            <person name="Wang D."/>
            <person name="Mao Y."/>
        </authorList>
    </citation>
    <scope>NUCLEOTIDE SEQUENCE</scope>
    <source>
        <tissue evidence="1">Gametophyte</tissue>
    </source>
</reference>
<comment type="caution">
    <text evidence="1">The sequence shown here is derived from an EMBL/GenBank/DDBJ whole genome shotgun (WGS) entry which is preliminary data.</text>
</comment>
<name>A0ACC3CK86_PYRYE</name>
<dbReference type="EMBL" id="CM020620">
    <property type="protein sequence ID" value="KAK1870372.1"/>
    <property type="molecule type" value="Genomic_DNA"/>
</dbReference>